<accession>A0A318EFJ5</accession>
<protein>
    <submittedName>
        <fullName evidence="1">Uncharacterized protein</fullName>
    </submittedName>
</protein>
<dbReference type="RefSeq" id="WP_110263687.1">
    <property type="nucleotide sequence ID" value="NZ_CAKZQT010000007.1"/>
</dbReference>
<reference evidence="1 2" key="1">
    <citation type="submission" date="2018-04" db="EMBL/GenBank/DDBJ databases">
        <title>Genomic Encyclopedia of Type Strains, Phase IV (KMG-IV): sequencing the most valuable type-strain genomes for metagenomic binning, comparative biology and taxonomic classification.</title>
        <authorList>
            <person name="Goeker M."/>
        </authorList>
    </citation>
    <scope>NUCLEOTIDE SEQUENCE [LARGE SCALE GENOMIC DNA]</scope>
    <source>
        <strain evidence="1 2">DSM 104150</strain>
    </source>
</reference>
<organism evidence="1 2">
    <name type="scientific">Sinimarinibacterium flocculans</name>
    <dbReference type="NCBI Taxonomy" id="985250"/>
    <lineage>
        <taxon>Bacteria</taxon>
        <taxon>Pseudomonadati</taxon>
        <taxon>Pseudomonadota</taxon>
        <taxon>Gammaproteobacteria</taxon>
        <taxon>Nevskiales</taxon>
        <taxon>Nevskiaceae</taxon>
        <taxon>Sinimarinibacterium</taxon>
    </lineage>
</organism>
<dbReference type="Proteomes" id="UP000248330">
    <property type="component" value="Unassembled WGS sequence"/>
</dbReference>
<name>A0A318EFJ5_9GAMM</name>
<evidence type="ECO:0000313" key="1">
    <source>
        <dbReference type="EMBL" id="PXV71583.1"/>
    </source>
</evidence>
<dbReference type="OrthoDB" id="7068860at2"/>
<dbReference type="AlphaFoldDB" id="A0A318EFJ5"/>
<dbReference type="EMBL" id="QICN01000001">
    <property type="protein sequence ID" value="PXV71583.1"/>
    <property type="molecule type" value="Genomic_DNA"/>
</dbReference>
<keyword evidence="2" id="KW-1185">Reference proteome</keyword>
<evidence type="ECO:0000313" key="2">
    <source>
        <dbReference type="Proteomes" id="UP000248330"/>
    </source>
</evidence>
<proteinExistence type="predicted"/>
<sequence>MLGIAAAGATVPVSADQEGLLQRRLVDPGIVMPRTTPVPRFREPRLSATDAARQVQRRYGGRVLSVQEENNGGYRVKVLKDGEVRIYKIHP</sequence>
<comment type="caution">
    <text evidence="1">The sequence shown here is derived from an EMBL/GenBank/DDBJ whole genome shotgun (WGS) entry which is preliminary data.</text>
</comment>
<gene>
    <name evidence="1" type="ORF">C8D93_101637</name>
</gene>